<feature type="compositionally biased region" description="Basic and acidic residues" evidence="6">
    <location>
        <begin position="1184"/>
        <end position="1245"/>
    </location>
</feature>
<dbReference type="Gene3D" id="1.20.58.60">
    <property type="match status" value="1"/>
</dbReference>
<dbReference type="PANTHER" id="PTHR14514:SF4">
    <property type="entry name" value="NESPRIN-2"/>
    <property type="match status" value="1"/>
</dbReference>
<feature type="region of interest" description="Disordered" evidence="6">
    <location>
        <begin position="1"/>
        <end position="183"/>
    </location>
</feature>
<sequence>MPQCLQTGPQQGPQLQPQLQAQTQTHIQTQSSVPGKAQTQQPQLDLQFQQPKHQAQLQPKIKSPTQPKVEALPQFKPLALLAPQSGVQSQTQSQVQSPTQPKAESLPQLPEPQLPPQPMAQSPIKAKAPPQAQTGPLPEAQSATQPKVQSPTQTDAQSPPQIQSPPQARPRAQPPSPQQPQTVPLSQVNVLTQSPAESPDLCFIPPPLAQASPQAYTEAYTKAQALARNGFEEAKHCLQEHILETINVFKDKCVSAEQASVKELRDMESFTQSIRTQWEACFSAEGSFAQAGQHLEALRELCDTLSPEDAHRLAQTQLRECETRLADIQRQFSGDQDAQPLPDPRIPVAFTEDVSARKEPSRSQVSTEVPPGTVRTVAVDRREVEKQPTGEDDATKKETLERYENCKKSLQTRLAKNDQSIKDVPSDSVSLKGLHTRLQEIQFLRQETESLWSEYSNQCSQLSGTTNLDQEQAELREQWRGQQSKLQSRGSSLGAALRQIDSTENHMVDFTDRLDRYLRQPKDVTAFTLANTNILKDIKELDDNIQSELDQLARLDPESSDLDPRDCLPLSREVETHRASLDQLRQQVRKSEAAGRALDRFLMSLRTVDEDVSGVQGAPCSDAAVLQDCRSKLALIRQSVDSLKEKAPQLDALLQGARLTVTREGVPASCLDMATALLLRLQEADGGLAGQQRGLHKETQGKSLGLRKRALQAELRTLQETIEAQGLKEPTAPAVQHRLRALSDLEAQLQTQHTELQNLRELQEKQGGGEHLLEELEAQWKEIQSAFSDRKEQSGVLLELLKTFQSCRLQMSGAVQKAEHAIGDQASYLSKDNLQRSITRVREIKEGLGGVGLHMEEMRAVCRQLQVQLKKNPACSEPPFEAEADALTDSWLDMTEKTDVYLDNLQVALELWEKQLLLGEEVDGWAGATLATFAESHPFHSEEQDDIQTNQEHLERFHRKSGEIQTMLQSPDEPLGLQVTETQLRKRMEQVKELFSDCTDVFEELVAVKKHLEEKVEACRSAVESIHRSVGRVDASHAAGRAESLQRLLASVRREGVRAEGLKDGDDLLQRYRKLQSQSALEAELEAELGRFTGQAEATRTWIADLVRPLASKDGDAQKEERKHRAQAVLNSRAEGDSRVTDLRRQREHLCGREELDQSRTQEVHRSLSEAEEQWRMALRTAEEQLRGEDTRDQGDKGDQEQSKGDKVQSKGDEVQSKGDEVQSKGDQVQRKGDQVQSKGDEVQSKGDQVQSKGDQVQSKGDEVQSKGDQVDKGDQEQSDQSPGGLIPVPEKLQVAKGGVAEAGPETDLDAFRTQSDGVQVWIQEQKEKLLSLGGHMPFEERLKVTQPQEALHLDAFIRFTTFGLVAPPVAEIKNNRKLK</sequence>
<feature type="compositionally biased region" description="Basic and acidic residues" evidence="6">
    <location>
        <begin position="378"/>
        <end position="398"/>
    </location>
</feature>
<feature type="compositionally biased region" description="Polar residues" evidence="6">
    <location>
        <begin position="1246"/>
        <end position="1259"/>
    </location>
</feature>
<evidence type="ECO:0000256" key="1">
    <source>
        <dbReference type="ARBA" id="ARBA00004308"/>
    </source>
</evidence>
<evidence type="ECO:0000256" key="4">
    <source>
        <dbReference type="ARBA" id="ARBA00023136"/>
    </source>
</evidence>
<feature type="region of interest" description="Disordered" evidence="6">
    <location>
        <begin position="353"/>
        <end position="398"/>
    </location>
</feature>
<dbReference type="EMBL" id="SRLO01000357">
    <property type="protein sequence ID" value="TNN59359.1"/>
    <property type="molecule type" value="Genomic_DNA"/>
</dbReference>
<feature type="region of interest" description="Disordered" evidence="6">
    <location>
        <begin position="1184"/>
        <end position="1291"/>
    </location>
</feature>
<feature type="compositionally biased region" description="Basic and acidic residues" evidence="6">
    <location>
        <begin position="1114"/>
        <end position="1123"/>
    </location>
</feature>
<evidence type="ECO:0000256" key="3">
    <source>
        <dbReference type="ARBA" id="ARBA00022737"/>
    </source>
</evidence>
<evidence type="ECO:0000313" key="7">
    <source>
        <dbReference type="EMBL" id="TNN59359.1"/>
    </source>
</evidence>
<organism evidence="7 8">
    <name type="scientific">Liparis tanakae</name>
    <name type="common">Tanaka's snailfish</name>
    <dbReference type="NCBI Taxonomy" id="230148"/>
    <lineage>
        <taxon>Eukaryota</taxon>
        <taxon>Metazoa</taxon>
        <taxon>Chordata</taxon>
        <taxon>Craniata</taxon>
        <taxon>Vertebrata</taxon>
        <taxon>Euteleostomi</taxon>
        <taxon>Actinopterygii</taxon>
        <taxon>Neopterygii</taxon>
        <taxon>Teleostei</taxon>
        <taxon>Neoteleostei</taxon>
        <taxon>Acanthomorphata</taxon>
        <taxon>Eupercaria</taxon>
        <taxon>Perciformes</taxon>
        <taxon>Cottioidei</taxon>
        <taxon>Cottales</taxon>
        <taxon>Liparidae</taxon>
        <taxon>Liparis</taxon>
    </lineage>
</organism>
<dbReference type="PANTHER" id="PTHR14514">
    <property type="entry name" value="PKA ANCHORING PROTEIN"/>
    <property type="match status" value="1"/>
</dbReference>
<feature type="compositionally biased region" description="Low complexity" evidence="6">
    <location>
        <begin position="156"/>
        <end position="171"/>
    </location>
</feature>
<reference evidence="7 8" key="1">
    <citation type="submission" date="2019-03" db="EMBL/GenBank/DDBJ databases">
        <title>First draft genome of Liparis tanakae, snailfish: a comprehensive survey of snailfish specific genes.</title>
        <authorList>
            <person name="Kim W."/>
            <person name="Song I."/>
            <person name="Jeong J.-H."/>
            <person name="Kim D."/>
            <person name="Kim S."/>
            <person name="Ryu S."/>
            <person name="Song J.Y."/>
            <person name="Lee S.K."/>
        </authorList>
    </citation>
    <scope>NUCLEOTIDE SEQUENCE [LARGE SCALE GENOMIC DNA]</scope>
    <source>
        <tissue evidence="7">Muscle</tissue>
    </source>
</reference>
<evidence type="ECO:0000256" key="6">
    <source>
        <dbReference type="SAM" id="MobiDB-lite"/>
    </source>
</evidence>
<feature type="compositionally biased region" description="Polar residues" evidence="6">
    <location>
        <begin position="141"/>
        <end position="155"/>
    </location>
</feature>
<feature type="compositionally biased region" description="Basic and acidic residues" evidence="6">
    <location>
        <begin position="1260"/>
        <end position="1276"/>
    </location>
</feature>
<protein>
    <submittedName>
        <fullName evidence="7">Nesprin-2</fullName>
    </submittedName>
</protein>
<evidence type="ECO:0000313" key="8">
    <source>
        <dbReference type="Proteomes" id="UP000314294"/>
    </source>
</evidence>
<keyword evidence="4" id="KW-0472">Membrane</keyword>
<gene>
    <name evidence="7" type="primary">SYNE2_4</name>
    <name evidence="7" type="ORF">EYF80_030374</name>
</gene>
<feature type="compositionally biased region" description="Basic and acidic residues" evidence="6">
    <location>
        <begin position="1134"/>
        <end position="1171"/>
    </location>
</feature>
<comment type="subcellular location">
    <subcellularLocation>
        <location evidence="1">Endomembrane system</location>
    </subcellularLocation>
</comment>
<accession>A0A4Z2H0R0</accession>
<feature type="compositionally biased region" description="Pro residues" evidence="6">
    <location>
        <begin position="109"/>
        <end position="118"/>
    </location>
</feature>
<feature type="compositionally biased region" description="Low complexity" evidence="6">
    <location>
        <begin position="38"/>
        <end position="51"/>
    </location>
</feature>
<feature type="coiled-coil region" evidence="5">
    <location>
        <begin position="708"/>
        <end position="779"/>
    </location>
</feature>
<keyword evidence="2" id="KW-0597">Phosphoprotein</keyword>
<dbReference type="OrthoDB" id="18853at2759"/>
<dbReference type="Proteomes" id="UP000314294">
    <property type="component" value="Unassembled WGS sequence"/>
</dbReference>
<keyword evidence="5" id="KW-0175">Coiled coil</keyword>
<comment type="caution">
    <text evidence="7">The sequence shown here is derived from an EMBL/GenBank/DDBJ whole genome shotgun (WGS) entry which is preliminary data.</text>
</comment>
<feature type="compositionally biased region" description="Low complexity" evidence="6">
    <location>
        <begin position="1"/>
        <end position="30"/>
    </location>
</feature>
<feature type="compositionally biased region" description="Low complexity" evidence="6">
    <location>
        <begin position="83"/>
        <end position="101"/>
    </location>
</feature>
<feature type="region of interest" description="Disordered" evidence="6">
    <location>
        <begin position="1114"/>
        <end position="1171"/>
    </location>
</feature>
<name>A0A4Z2H0R0_9TELE</name>
<evidence type="ECO:0000256" key="2">
    <source>
        <dbReference type="ARBA" id="ARBA00022553"/>
    </source>
</evidence>
<keyword evidence="3" id="KW-0677">Repeat</keyword>
<proteinExistence type="predicted"/>
<evidence type="ECO:0000256" key="5">
    <source>
        <dbReference type="SAM" id="Coils"/>
    </source>
</evidence>
<keyword evidence="8" id="KW-1185">Reference proteome</keyword>